<comment type="caution">
    <text evidence="2">The sequence shown here is derived from an EMBL/GenBank/DDBJ whole genome shotgun (WGS) entry which is preliminary data.</text>
</comment>
<name>A0A399D3Z6_9BACT</name>
<dbReference type="EMBL" id="QWET01000003">
    <property type="protein sequence ID" value="RIH66369.1"/>
    <property type="molecule type" value="Genomic_DNA"/>
</dbReference>
<evidence type="ECO:0000313" key="2">
    <source>
        <dbReference type="EMBL" id="RIH66369.1"/>
    </source>
</evidence>
<accession>A0A399D3Z6</accession>
<keyword evidence="3" id="KW-1185">Reference proteome</keyword>
<dbReference type="RefSeq" id="WP_119348956.1">
    <property type="nucleotide sequence ID" value="NZ_QWET01000003.1"/>
</dbReference>
<evidence type="ECO:0000313" key="3">
    <source>
        <dbReference type="Proteomes" id="UP000266441"/>
    </source>
</evidence>
<organism evidence="2 3">
    <name type="scientific">Mariniphaga sediminis</name>
    <dbReference type="NCBI Taxonomy" id="1628158"/>
    <lineage>
        <taxon>Bacteria</taxon>
        <taxon>Pseudomonadati</taxon>
        <taxon>Bacteroidota</taxon>
        <taxon>Bacteroidia</taxon>
        <taxon>Marinilabiliales</taxon>
        <taxon>Prolixibacteraceae</taxon>
        <taxon>Mariniphaga</taxon>
    </lineage>
</organism>
<evidence type="ECO:0000256" key="1">
    <source>
        <dbReference type="SAM" id="MobiDB-lite"/>
    </source>
</evidence>
<protein>
    <submittedName>
        <fullName evidence="2">Uncharacterized protein</fullName>
    </submittedName>
</protein>
<dbReference type="Proteomes" id="UP000266441">
    <property type="component" value="Unassembled WGS sequence"/>
</dbReference>
<proteinExistence type="predicted"/>
<dbReference type="AlphaFoldDB" id="A0A399D3Z6"/>
<gene>
    <name evidence="2" type="ORF">D1164_05545</name>
</gene>
<feature type="compositionally biased region" description="Polar residues" evidence="1">
    <location>
        <begin position="1"/>
        <end position="11"/>
    </location>
</feature>
<sequence>MNKQSAFSPSDSLKGEPEKATNDNKMNKSILKYLLKSPLSGDLGVKCELASGRLRGILWRRSGMNDEVSEMK</sequence>
<reference evidence="2 3" key="1">
    <citation type="journal article" date="2015" name="Int. J. Syst. Evol. Microbiol.">
        <title>Mariniphaga sediminis sp. nov., isolated from coastal sediment.</title>
        <authorList>
            <person name="Wang F.Q."/>
            <person name="Shen Q.Y."/>
            <person name="Chen G.J."/>
            <person name="Du Z.J."/>
        </authorList>
    </citation>
    <scope>NUCLEOTIDE SEQUENCE [LARGE SCALE GENOMIC DNA]</scope>
    <source>
        <strain evidence="2 3">SY21</strain>
    </source>
</reference>
<feature type="region of interest" description="Disordered" evidence="1">
    <location>
        <begin position="1"/>
        <end position="26"/>
    </location>
</feature>
<feature type="compositionally biased region" description="Basic and acidic residues" evidence="1">
    <location>
        <begin position="13"/>
        <end position="26"/>
    </location>
</feature>